<reference evidence="1 2" key="1">
    <citation type="submission" date="2020-02" db="EMBL/GenBank/DDBJ databases">
        <authorList>
            <person name="Ferguson B K."/>
        </authorList>
    </citation>
    <scope>NUCLEOTIDE SEQUENCE [LARGE SCALE GENOMIC DNA]</scope>
</reference>
<dbReference type="Proteomes" id="UP000479190">
    <property type="component" value="Unassembled WGS sequence"/>
</dbReference>
<evidence type="ECO:0000313" key="2">
    <source>
        <dbReference type="Proteomes" id="UP000479190"/>
    </source>
</evidence>
<proteinExistence type="predicted"/>
<keyword evidence="2" id="KW-1185">Reference proteome</keyword>
<gene>
    <name evidence="1" type="ORF">TBRA_LOCUS7409</name>
</gene>
<dbReference type="EMBL" id="CADCXV010000792">
    <property type="protein sequence ID" value="CAB0035515.1"/>
    <property type="molecule type" value="Genomic_DNA"/>
</dbReference>
<sequence length="328" mass="36724">MIARAVPALWKVLLCALRILLVLISGLGLRSLVTLVNFIVFDFLSFGQQLGKSTQRVKIGNMEENAMHYADMCEIRFSGLPDFPDVRDIDRVAAVLKVLECDERILLVRRWMPSRSSNTPSTSADATLNFSFMLIKPRAEKPLFFTKMIFLERCDINSCKGTICIDIENVRKETCSCCGADTRNRSKYMRYELASSDGCRNVRTTKTGRGMYGTVQKTSKWQKCLHNSGLTGAMPRGGFHMCVCDINSCKGTICIDIENVRKETCSCCGADTRNRSKYGGSKNHFFLRSICNSNRTGRGMYGTVQKTSKWQKCLHNSGLTGAMPRGGF</sequence>
<evidence type="ECO:0000313" key="1">
    <source>
        <dbReference type="EMBL" id="CAB0035515.1"/>
    </source>
</evidence>
<protein>
    <submittedName>
        <fullName evidence="1">Uncharacterized protein</fullName>
    </submittedName>
</protein>
<name>A0A6H5ILB6_9HYME</name>
<feature type="non-terminal residue" evidence="1">
    <location>
        <position position="328"/>
    </location>
</feature>
<accession>A0A6H5ILB6</accession>
<dbReference type="AlphaFoldDB" id="A0A6H5ILB6"/>
<organism evidence="1 2">
    <name type="scientific">Trichogramma brassicae</name>
    <dbReference type="NCBI Taxonomy" id="86971"/>
    <lineage>
        <taxon>Eukaryota</taxon>
        <taxon>Metazoa</taxon>
        <taxon>Ecdysozoa</taxon>
        <taxon>Arthropoda</taxon>
        <taxon>Hexapoda</taxon>
        <taxon>Insecta</taxon>
        <taxon>Pterygota</taxon>
        <taxon>Neoptera</taxon>
        <taxon>Endopterygota</taxon>
        <taxon>Hymenoptera</taxon>
        <taxon>Apocrita</taxon>
        <taxon>Proctotrupomorpha</taxon>
        <taxon>Chalcidoidea</taxon>
        <taxon>Trichogrammatidae</taxon>
        <taxon>Trichogramma</taxon>
    </lineage>
</organism>